<evidence type="ECO:0000256" key="1">
    <source>
        <dbReference type="SAM" id="Coils"/>
    </source>
</evidence>
<accession>A0A840KJV9</accession>
<comment type="caution">
    <text evidence="2">The sequence shown here is derived from an EMBL/GenBank/DDBJ whole genome shotgun (WGS) entry which is preliminary data.</text>
</comment>
<evidence type="ECO:0000313" key="2">
    <source>
        <dbReference type="EMBL" id="MBB4808318.1"/>
    </source>
</evidence>
<protein>
    <submittedName>
        <fullName evidence="2">GLPGLI family protein</fullName>
    </submittedName>
</protein>
<dbReference type="Proteomes" id="UP000592180">
    <property type="component" value="Unassembled WGS sequence"/>
</dbReference>
<organism evidence="2 3">
    <name type="scientific">Chryseobacterium defluvii</name>
    <dbReference type="NCBI Taxonomy" id="160396"/>
    <lineage>
        <taxon>Bacteria</taxon>
        <taxon>Pseudomonadati</taxon>
        <taxon>Bacteroidota</taxon>
        <taxon>Flavobacteriia</taxon>
        <taxon>Flavobacteriales</taxon>
        <taxon>Weeksellaceae</taxon>
        <taxon>Chryseobacterium group</taxon>
        <taxon>Chryseobacterium</taxon>
    </lineage>
</organism>
<proteinExistence type="predicted"/>
<keyword evidence="3" id="KW-1185">Reference proteome</keyword>
<dbReference type="Pfam" id="PF09697">
    <property type="entry name" value="Porph_ging"/>
    <property type="match status" value="1"/>
</dbReference>
<dbReference type="InterPro" id="IPR005901">
    <property type="entry name" value="GLPGLI"/>
</dbReference>
<gene>
    <name evidence="2" type="ORF">HNP38_003665</name>
</gene>
<keyword evidence="1" id="KW-0175">Coiled coil</keyword>
<reference evidence="2 3" key="1">
    <citation type="submission" date="2020-08" db="EMBL/GenBank/DDBJ databases">
        <title>Functional genomics of gut bacteria from endangered species of beetles.</title>
        <authorList>
            <person name="Carlos-Shanley C."/>
        </authorList>
    </citation>
    <scope>NUCLEOTIDE SEQUENCE [LARGE SCALE GENOMIC DNA]</scope>
    <source>
        <strain evidence="2 3">S00151</strain>
    </source>
</reference>
<sequence length="266" mass="31652">MKIVIFLSTIFPLFLFSQKSFPVEYEADYKLVYKLKNTQYAPQNETTFALLINKSSSYFKNINKYIGDSLILEKKLKETGNTVKDLANYGKYRTQFPEGIGTTNAKIYYSTEIEGKAFDYEEENNIKWKVVNEYKTILGFKSQKAITKKYGRTWIAWFTEEIPFPFGPYKFNDLPGLIVEVYDDKDDYHYTMYSFRKRKYVCASANIFKNSKTVSKEKIFDYQRNKYQKYLNRFDNFIENKEELEELKKRSMQASKEYNPIELSIN</sequence>
<evidence type="ECO:0000313" key="3">
    <source>
        <dbReference type="Proteomes" id="UP000592180"/>
    </source>
</evidence>
<dbReference type="RefSeq" id="WP_184192146.1">
    <property type="nucleotide sequence ID" value="NZ_JACHLE010000013.1"/>
</dbReference>
<dbReference type="EMBL" id="JACHLE010000013">
    <property type="protein sequence ID" value="MBB4808318.1"/>
    <property type="molecule type" value="Genomic_DNA"/>
</dbReference>
<dbReference type="NCBIfam" id="TIGR01200">
    <property type="entry name" value="GLPGLI"/>
    <property type="match status" value="1"/>
</dbReference>
<dbReference type="AlphaFoldDB" id="A0A840KJV9"/>
<name>A0A840KJV9_9FLAO</name>
<feature type="coiled-coil region" evidence="1">
    <location>
        <begin position="227"/>
        <end position="257"/>
    </location>
</feature>